<dbReference type="Proteomes" id="UP000274822">
    <property type="component" value="Unassembled WGS sequence"/>
</dbReference>
<feature type="non-terminal residue" evidence="4">
    <location>
        <position position="1"/>
    </location>
</feature>
<dbReference type="InterPro" id="IPR013149">
    <property type="entry name" value="ADH-like_C"/>
</dbReference>
<sequence>FNWAKPKIQADLNLQHITRQTPPYTFFYPSTFSLPEFYLSDIMSAPTLPASHTQVRLARRPNSTGNLDTAQVFEVVSSPTPRVEDVKEGELLVHTLYLSMDPSMRVWVNEEERPILMTTLLLFSNSYLPPVELGGVMRGSSICGTSPSHPLVLRLDSHSILPDYTADPFYTALRGCRLTSPGLQERRPDHSLRGDLAGLRDSYAGTEDQDSQFSDYLGVLGATGLTAYFGILDIGKVKEGDVIAVSGVRFSHYMPPVLLEASQVRFFNPLSSPSRLIVVNIHSYIKQVKLPRLLAPRWLSASRVALTSASGSRKSADPDFNQKLKDTVPRGVDVYFDNVGGEITDAVYQCMNMHGRVIACGAISQYNNPNPVGLSWLTYQSILLKRLRIEGFIVLDYVSRWAEAVKVMSGWLAQGKIKRIETIVTGGVKEAPKALSMLFSGGNTGKLIVQTEKSRL</sequence>
<keyword evidence="5" id="KW-1185">Reference proteome</keyword>
<dbReference type="GO" id="GO:0016628">
    <property type="term" value="F:oxidoreductase activity, acting on the CH-CH group of donors, NAD or NADP as acceptor"/>
    <property type="evidence" value="ECO:0007669"/>
    <property type="project" value="InterPro"/>
</dbReference>
<organism evidence="4 5">
    <name type="scientific">Jimgerdemannia flammicorona</name>
    <dbReference type="NCBI Taxonomy" id="994334"/>
    <lineage>
        <taxon>Eukaryota</taxon>
        <taxon>Fungi</taxon>
        <taxon>Fungi incertae sedis</taxon>
        <taxon>Mucoromycota</taxon>
        <taxon>Mucoromycotina</taxon>
        <taxon>Endogonomycetes</taxon>
        <taxon>Endogonales</taxon>
        <taxon>Endogonaceae</taxon>
        <taxon>Jimgerdemannia</taxon>
    </lineage>
</organism>
<evidence type="ECO:0000259" key="3">
    <source>
        <dbReference type="Pfam" id="PF16884"/>
    </source>
</evidence>
<evidence type="ECO:0000313" key="4">
    <source>
        <dbReference type="EMBL" id="RUS27995.1"/>
    </source>
</evidence>
<dbReference type="AlphaFoldDB" id="A0A433QDV7"/>
<evidence type="ECO:0000313" key="5">
    <source>
        <dbReference type="Proteomes" id="UP000274822"/>
    </source>
</evidence>
<dbReference type="InterPro" id="IPR011032">
    <property type="entry name" value="GroES-like_sf"/>
</dbReference>
<dbReference type="SUPFAM" id="SSF51735">
    <property type="entry name" value="NAD(P)-binding Rossmann-fold domains"/>
    <property type="match status" value="1"/>
</dbReference>
<dbReference type="EMBL" id="RBNJ01007353">
    <property type="protein sequence ID" value="RUS27995.1"/>
    <property type="molecule type" value="Genomic_DNA"/>
</dbReference>
<comment type="caution">
    <text evidence="4">The sequence shown here is derived from an EMBL/GenBank/DDBJ whole genome shotgun (WGS) entry which is preliminary data.</text>
</comment>
<dbReference type="InterPro" id="IPR036291">
    <property type="entry name" value="NAD(P)-bd_dom_sf"/>
</dbReference>
<dbReference type="PANTHER" id="PTHR43205">
    <property type="entry name" value="PROSTAGLANDIN REDUCTASE"/>
    <property type="match status" value="1"/>
</dbReference>
<dbReference type="InterPro" id="IPR041694">
    <property type="entry name" value="ADH_N_2"/>
</dbReference>
<evidence type="ECO:0000259" key="2">
    <source>
        <dbReference type="Pfam" id="PF00107"/>
    </source>
</evidence>
<reference evidence="4 5" key="1">
    <citation type="journal article" date="2018" name="New Phytol.">
        <title>Phylogenomics of Endogonaceae and evolution of mycorrhizas within Mucoromycota.</title>
        <authorList>
            <person name="Chang Y."/>
            <person name="Desiro A."/>
            <person name="Na H."/>
            <person name="Sandor L."/>
            <person name="Lipzen A."/>
            <person name="Clum A."/>
            <person name="Barry K."/>
            <person name="Grigoriev I.V."/>
            <person name="Martin F.M."/>
            <person name="Stajich J.E."/>
            <person name="Smith M.E."/>
            <person name="Bonito G."/>
            <person name="Spatafora J.W."/>
        </authorList>
    </citation>
    <scope>NUCLEOTIDE SEQUENCE [LARGE SCALE GENOMIC DNA]</scope>
    <source>
        <strain evidence="4 5">AD002</strain>
    </source>
</reference>
<accession>A0A433QDV7</accession>
<dbReference type="Gene3D" id="3.40.50.720">
    <property type="entry name" value="NAD(P)-binding Rossmann-like Domain"/>
    <property type="match status" value="1"/>
</dbReference>
<feature type="domain" description="Alcohol dehydrogenase-like C-terminal" evidence="2">
    <location>
        <begin position="313"/>
        <end position="408"/>
    </location>
</feature>
<evidence type="ECO:0000256" key="1">
    <source>
        <dbReference type="ARBA" id="ARBA00023002"/>
    </source>
</evidence>
<dbReference type="Pfam" id="PF16884">
    <property type="entry name" value="ADH_N_2"/>
    <property type="match status" value="1"/>
</dbReference>
<gene>
    <name evidence="4" type="ORF">BC938DRAFT_482481</name>
</gene>
<name>A0A433QDV7_9FUNG</name>
<evidence type="ECO:0008006" key="6">
    <source>
        <dbReference type="Google" id="ProtNLM"/>
    </source>
</evidence>
<keyword evidence="1" id="KW-0560">Oxidoreductase</keyword>
<dbReference type="PANTHER" id="PTHR43205:SF42">
    <property type="entry name" value="ALCOHOL DEHYDROGENASE, ZINC-CONTAINING (AFU_ORTHOLOGUE AFUA_7G04530)"/>
    <property type="match status" value="1"/>
</dbReference>
<feature type="domain" description="Oxidoreductase N-terminal" evidence="3">
    <location>
        <begin position="54"/>
        <end position="144"/>
    </location>
</feature>
<proteinExistence type="predicted"/>
<protein>
    <recommendedName>
        <fullName evidence="6">Enoyl reductase (ER) domain-containing protein</fullName>
    </recommendedName>
</protein>
<dbReference type="SUPFAM" id="SSF50129">
    <property type="entry name" value="GroES-like"/>
    <property type="match status" value="1"/>
</dbReference>
<dbReference type="Gene3D" id="3.90.180.10">
    <property type="entry name" value="Medium-chain alcohol dehydrogenases, catalytic domain"/>
    <property type="match status" value="1"/>
</dbReference>
<dbReference type="InterPro" id="IPR045010">
    <property type="entry name" value="MDR_fam"/>
</dbReference>
<dbReference type="Pfam" id="PF00107">
    <property type="entry name" value="ADH_zinc_N"/>
    <property type="match status" value="1"/>
</dbReference>
<dbReference type="CDD" id="cd05288">
    <property type="entry name" value="PGDH"/>
    <property type="match status" value="1"/>
</dbReference>